<evidence type="ECO:0008006" key="2">
    <source>
        <dbReference type="Google" id="ProtNLM"/>
    </source>
</evidence>
<dbReference type="EMBL" id="CP097160">
    <property type="protein sequence ID" value="UQN14682.1"/>
    <property type="molecule type" value="Genomic_DNA"/>
</dbReference>
<protein>
    <recommendedName>
        <fullName evidence="2">YtxH domain-containing protein</fullName>
    </recommendedName>
</protein>
<gene>
    <name evidence="1" type="ORF">M3M28_11665</name>
</gene>
<name>A0ABY4MX48_9MICO</name>
<proteinExistence type="predicted"/>
<evidence type="ECO:0000313" key="1">
    <source>
        <dbReference type="EMBL" id="UQN14682.1"/>
    </source>
</evidence>
<organism evidence="1">
    <name type="scientific">Gulosibacter sediminis</name>
    <dbReference type="NCBI Taxonomy" id="1729695"/>
    <lineage>
        <taxon>Bacteria</taxon>
        <taxon>Bacillati</taxon>
        <taxon>Actinomycetota</taxon>
        <taxon>Actinomycetes</taxon>
        <taxon>Micrococcales</taxon>
        <taxon>Microbacteriaceae</taxon>
        <taxon>Gulosibacter</taxon>
    </lineage>
</organism>
<accession>A0ABY4MX48</accession>
<reference evidence="1" key="1">
    <citation type="submission" date="2022-05" db="EMBL/GenBank/DDBJ databases">
        <title>Complete genome sequence of toluene-degrading Gulosibacter sediminis strain ACHW.36C.</title>
        <authorList>
            <person name="Wai A.C."/>
            <person name="Lai G.K."/>
            <person name="Griffin S.D."/>
            <person name="Leung F.C."/>
        </authorList>
    </citation>
    <scope>NUCLEOTIDE SEQUENCE [LARGE SCALE GENOMIC DNA]</scope>
    <source>
        <strain evidence="1">ACHW.36C</strain>
    </source>
</reference>
<sequence length="95" mass="9935">MKAATKIALIAGIATGYVLGTRAGRERYEQISERAGALWNSKAVVKQRDNVAGLVDTYVPSFVTSTLKGVGQIGAGLGNLVFGDGARAKGKRNAR</sequence>